<protein>
    <submittedName>
        <fullName evidence="1">Uncharacterized protein</fullName>
    </submittedName>
</protein>
<sequence>MKLDDKIRNRRISYLLKREQSTAFELALLYYILATRRTSEDKITDACRKSVQWLQTAGFQVVDNIKYLTPAEKLESIEKIIVGNRAILLERQASVAARHPDL</sequence>
<accession>A0A1F4RCT8</accession>
<evidence type="ECO:0000313" key="1">
    <source>
        <dbReference type="EMBL" id="OGC05987.1"/>
    </source>
</evidence>
<comment type="caution">
    <text evidence="1">The sequence shown here is derived from an EMBL/GenBank/DDBJ whole genome shotgun (WGS) entry which is preliminary data.</text>
</comment>
<reference evidence="1 2" key="1">
    <citation type="journal article" date="2016" name="Nat. Commun.">
        <title>Thousands of microbial genomes shed light on interconnected biogeochemical processes in an aquifer system.</title>
        <authorList>
            <person name="Anantharaman K."/>
            <person name="Brown C.T."/>
            <person name="Hug L.A."/>
            <person name="Sharon I."/>
            <person name="Castelle C.J."/>
            <person name="Probst A.J."/>
            <person name="Thomas B.C."/>
            <person name="Singh A."/>
            <person name="Wilkins M.J."/>
            <person name="Karaoz U."/>
            <person name="Brodie E.L."/>
            <person name="Williams K.H."/>
            <person name="Hubbard S.S."/>
            <person name="Banfield J.F."/>
        </authorList>
    </citation>
    <scope>NUCLEOTIDE SEQUENCE [LARGE SCALE GENOMIC DNA]</scope>
</reference>
<organism evidence="1 2">
    <name type="scientific">candidate division WOR-1 bacterium RIFCSPLOWO2_02_FULL_46_20</name>
    <dbReference type="NCBI Taxonomy" id="1802567"/>
    <lineage>
        <taxon>Bacteria</taxon>
        <taxon>Bacillati</taxon>
        <taxon>Saganbacteria</taxon>
    </lineage>
</organism>
<dbReference type="Proteomes" id="UP000176938">
    <property type="component" value="Unassembled WGS sequence"/>
</dbReference>
<proteinExistence type="predicted"/>
<dbReference type="EMBL" id="METP01000030">
    <property type="protein sequence ID" value="OGC05987.1"/>
    <property type="molecule type" value="Genomic_DNA"/>
</dbReference>
<dbReference type="AlphaFoldDB" id="A0A1F4RCT8"/>
<evidence type="ECO:0000313" key="2">
    <source>
        <dbReference type="Proteomes" id="UP000176938"/>
    </source>
</evidence>
<gene>
    <name evidence="1" type="ORF">A3H38_01140</name>
</gene>
<name>A0A1F4RCT8_UNCSA</name>